<proteinExistence type="predicted"/>
<sequence>MSCCNNRQFSTSFHRNTFLQDRNNDVKEIG</sequence>
<evidence type="ECO:0000313" key="1">
    <source>
        <dbReference type="EMBL" id="JAE33142.1"/>
    </source>
</evidence>
<reference evidence="1" key="2">
    <citation type="journal article" date="2015" name="Data Brief">
        <title>Shoot transcriptome of the giant reed, Arundo donax.</title>
        <authorList>
            <person name="Barrero R.A."/>
            <person name="Guerrero F.D."/>
            <person name="Moolhuijzen P."/>
            <person name="Goolsby J.A."/>
            <person name="Tidwell J."/>
            <person name="Bellgard S.E."/>
            <person name="Bellgard M.I."/>
        </authorList>
    </citation>
    <scope>NUCLEOTIDE SEQUENCE</scope>
    <source>
        <tissue evidence="1">Shoot tissue taken approximately 20 cm above the soil surface</tissue>
    </source>
</reference>
<dbReference type="AlphaFoldDB" id="A0A0A9H8U5"/>
<reference evidence="1" key="1">
    <citation type="submission" date="2014-09" db="EMBL/GenBank/DDBJ databases">
        <authorList>
            <person name="Magalhaes I.L.F."/>
            <person name="Oliveira U."/>
            <person name="Santos F.R."/>
            <person name="Vidigal T.H.D.A."/>
            <person name="Brescovit A.D."/>
            <person name="Santos A.J."/>
        </authorList>
    </citation>
    <scope>NUCLEOTIDE SEQUENCE</scope>
    <source>
        <tissue evidence="1">Shoot tissue taken approximately 20 cm above the soil surface</tissue>
    </source>
</reference>
<dbReference type="EMBL" id="GBRH01164754">
    <property type="protein sequence ID" value="JAE33142.1"/>
    <property type="molecule type" value="Transcribed_RNA"/>
</dbReference>
<protein>
    <submittedName>
        <fullName evidence="1">Uncharacterized protein</fullName>
    </submittedName>
</protein>
<organism evidence="1">
    <name type="scientific">Arundo donax</name>
    <name type="common">Giant reed</name>
    <name type="synonym">Donax arundinaceus</name>
    <dbReference type="NCBI Taxonomy" id="35708"/>
    <lineage>
        <taxon>Eukaryota</taxon>
        <taxon>Viridiplantae</taxon>
        <taxon>Streptophyta</taxon>
        <taxon>Embryophyta</taxon>
        <taxon>Tracheophyta</taxon>
        <taxon>Spermatophyta</taxon>
        <taxon>Magnoliopsida</taxon>
        <taxon>Liliopsida</taxon>
        <taxon>Poales</taxon>
        <taxon>Poaceae</taxon>
        <taxon>PACMAD clade</taxon>
        <taxon>Arundinoideae</taxon>
        <taxon>Arundineae</taxon>
        <taxon>Arundo</taxon>
    </lineage>
</organism>
<name>A0A0A9H8U5_ARUDO</name>
<accession>A0A0A9H8U5</accession>